<dbReference type="InterPro" id="IPR001036">
    <property type="entry name" value="Acrflvin-R"/>
</dbReference>
<dbReference type="Pfam" id="PF00873">
    <property type="entry name" value="ACR_tran"/>
    <property type="match status" value="1"/>
</dbReference>
<dbReference type="Gene3D" id="3.30.2090.10">
    <property type="entry name" value="Multidrug efflux transporter AcrB TolC docking domain, DN and DC subdomains"/>
    <property type="match status" value="2"/>
</dbReference>
<comment type="caution">
    <text evidence="2">The sequence shown here is derived from an EMBL/GenBank/DDBJ whole genome shotgun (WGS) entry which is preliminary data.</text>
</comment>
<dbReference type="InterPro" id="IPR027463">
    <property type="entry name" value="AcrB_DN_DC_subdom"/>
</dbReference>
<reference evidence="2 3" key="1">
    <citation type="submission" date="2019-03" db="EMBL/GenBank/DDBJ databases">
        <title>Roseomonas sp. a novel Roseomonas species isolated from Sea whip Gorgonian.</title>
        <authorList>
            <person name="Li F."/>
            <person name="Pan X."/>
            <person name="Huang S."/>
            <person name="Li Z."/>
            <person name="Meng B."/>
        </authorList>
    </citation>
    <scope>NUCLEOTIDE SEQUENCE [LARGE SCALE GENOMIC DNA]</scope>
    <source>
        <strain evidence="2 3">M0104</strain>
    </source>
</reference>
<dbReference type="RefSeq" id="WP_160937998.1">
    <property type="nucleotide sequence ID" value="NZ_SNVJ01000013.1"/>
</dbReference>
<dbReference type="AlphaFoldDB" id="A0A845BCN5"/>
<feature type="transmembrane region" description="Helical" evidence="1">
    <location>
        <begin position="432"/>
        <end position="452"/>
    </location>
</feature>
<dbReference type="PANTHER" id="PTHR32063">
    <property type="match status" value="1"/>
</dbReference>
<evidence type="ECO:0000313" key="2">
    <source>
        <dbReference type="EMBL" id="MXP64645.1"/>
    </source>
</evidence>
<dbReference type="OrthoDB" id="9806532at2"/>
<dbReference type="GO" id="GO:0042910">
    <property type="term" value="F:xenobiotic transmembrane transporter activity"/>
    <property type="evidence" value="ECO:0007669"/>
    <property type="project" value="TreeGrafter"/>
</dbReference>
<feature type="transmembrane region" description="Helical" evidence="1">
    <location>
        <begin position="533"/>
        <end position="553"/>
    </location>
</feature>
<dbReference type="Gene3D" id="3.30.70.1320">
    <property type="entry name" value="Multidrug efflux transporter AcrB pore domain like"/>
    <property type="match status" value="1"/>
</dbReference>
<organism evidence="2 3">
    <name type="scientific">Teichococcus coralli</name>
    <dbReference type="NCBI Taxonomy" id="2545983"/>
    <lineage>
        <taxon>Bacteria</taxon>
        <taxon>Pseudomonadati</taxon>
        <taxon>Pseudomonadota</taxon>
        <taxon>Alphaproteobacteria</taxon>
        <taxon>Acetobacterales</taxon>
        <taxon>Roseomonadaceae</taxon>
        <taxon>Roseomonas</taxon>
    </lineage>
</organism>
<feature type="transmembrane region" description="Helical" evidence="1">
    <location>
        <begin position="864"/>
        <end position="881"/>
    </location>
</feature>
<dbReference type="GO" id="GO:0005886">
    <property type="term" value="C:plasma membrane"/>
    <property type="evidence" value="ECO:0007669"/>
    <property type="project" value="TreeGrafter"/>
</dbReference>
<feature type="transmembrane region" description="Helical" evidence="1">
    <location>
        <begin position="992"/>
        <end position="1018"/>
    </location>
</feature>
<evidence type="ECO:0000313" key="3">
    <source>
        <dbReference type="Proteomes" id="UP000460715"/>
    </source>
</evidence>
<accession>A0A845BCN5</accession>
<dbReference type="Proteomes" id="UP000460715">
    <property type="component" value="Unassembled WGS sequence"/>
</dbReference>
<feature type="transmembrane region" description="Helical" evidence="1">
    <location>
        <begin position="337"/>
        <end position="354"/>
    </location>
</feature>
<dbReference type="Gene3D" id="3.30.70.1440">
    <property type="entry name" value="Multidrug efflux transporter AcrB pore domain"/>
    <property type="match status" value="1"/>
</dbReference>
<proteinExistence type="predicted"/>
<feature type="transmembrane region" description="Helical" evidence="1">
    <location>
        <begin position="464"/>
        <end position="489"/>
    </location>
</feature>
<dbReference type="PRINTS" id="PR00702">
    <property type="entry name" value="ACRIFLAVINRP"/>
</dbReference>
<feature type="transmembrane region" description="Helical" evidence="1">
    <location>
        <begin position="964"/>
        <end position="986"/>
    </location>
</feature>
<name>A0A845BCN5_9PROT</name>
<keyword evidence="3" id="KW-1185">Reference proteome</keyword>
<dbReference type="Gene3D" id="1.20.1640.10">
    <property type="entry name" value="Multidrug efflux transporter AcrB transmembrane domain"/>
    <property type="match status" value="2"/>
</dbReference>
<keyword evidence="1" id="KW-0812">Transmembrane</keyword>
<dbReference type="SUPFAM" id="SSF82693">
    <property type="entry name" value="Multidrug efflux transporter AcrB pore domain, PN1, PN2, PC1 and PC2 subdomains"/>
    <property type="match status" value="3"/>
</dbReference>
<protein>
    <submittedName>
        <fullName evidence="2">Acriflavine resistance protein B</fullName>
    </submittedName>
</protein>
<dbReference type="SUPFAM" id="SSF82714">
    <property type="entry name" value="Multidrug efflux transporter AcrB TolC docking domain, DN and DC subdomains"/>
    <property type="match status" value="2"/>
</dbReference>
<dbReference type="SUPFAM" id="SSF82866">
    <property type="entry name" value="Multidrug efflux transporter AcrB transmembrane domain"/>
    <property type="match status" value="2"/>
</dbReference>
<dbReference type="PANTHER" id="PTHR32063:SF78">
    <property type="entry name" value="ACRB_ACRD_ACRF FAMILY PROTEIN"/>
    <property type="match status" value="1"/>
</dbReference>
<evidence type="ECO:0000256" key="1">
    <source>
        <dbReference type="SAM" id="Phobius"/>
    </source>
</evidence>
<keyword evidence="1" id="KW-0472">Membrane</keyword>
<feature type="transmembrane region" description="Helical" evidence="1">
    <location>
        <begin position="901"/>
        <end position="927"/>
    </location>
</feature>
<gene>
    <name evidence="2" type="ORF">E0493_14930</name>
</gene>
<feature type="transmembrane region" description="Helical" evidence="1">
    <location>
        <begin position="361"/>
        <end position="382"/>
    </location>
</feature>
<keyword evidence="1" id="KW-1133">Transmembrane helix</keyword>
<sequence length="1034" mass="109732">MFSISGPFLRRPIGTMLLALGLALAGLVALRQLPVSSMPRVDIPTLFISVSQPGANPETLAATVLAPLERRIGEVAGITEMTAFASSGSGNIIVQFDISRSQADAARDVQAAVNAAREDLPSGMPSPPRVRKINPADAPVLILAMTSDTLRSTALYDVADSIVAQRLSQVLGVAQVQVGGADQPAVRVAVNPDAAAAAGVSLDDIRTAITSANVTQPVGSIEGPEQSAMLSVNDRLSRAEQYRTLVVKSADGGITRLSQLAEVRDGTRSSRQAAWFNDRQAILLMVFKQADANVLDVVAGVKGLLPQMQKWVPGGVHLSIMSDRSGTIHASVEEVEFTLLVTIALVVGVVALFLRRLGPTLAACATVPLSLLGTLFVIWLLGYSLNNFSLMALIISVGFVVDDAIVMIENMARMRERGMPAFQAALEGARQIGFTIVSITVSLIAVFIPLLAMPGLVGRFFREFSATLAIAVGISAVLALTLTPMIAAYLDPPPGPSGKEKPPGRFGRAFEAAMGAVVRGYMRSLGVVLRFRWLMVLANLGFVALTVWLYVVVPKGFFPEQDTGLLVGNAQAAPDTSFATMERLTKAVTRIIQRDPAVASVGASIGTSSWNGGTSSASFYVALKPREERDASANEVIARLRAPLGRIPGVNAFLRAQQDIYIGGRPGNASYSYILLGTDLDELRQWTNTMVEKLRTVPGLADVSSDQERSGLVNRVVIDRDAAARLGVGMDDVSTALNNAFSQRQVSTIYGSRNQYKVVLEIDPALQQASTQLNRLFVPASDGTQVPLGALAHVERDVAPLRVTHRGQFPATTITFNLGEGIALSDATALVQQAEREVLLPGSIRSQYGGNAAAFNDFSRSQPLLILAALVSIYLVLGILYESFIHPLTIISTLPTAGLGALLALLATGTAFSVMALIGVILLMGIVKKNAIMLVDFALEHERTEGLGSAAAILAACRDRFRPILMTTLAALFGAVPLALGTGTGAEMRQPLGITIIGGLVVSQLLTLYTTPVIFLMLDRLRRRRTSALPAAAE</sequence>
<dbReference type="EMBL" id="SNVJ01000013">
    <property type="protein sequence ID" value="MXP64645.1"/>
    <property type="molecule type" value="Genomic_DNA"/>
</dbReference>
<dbReference type="Gene3D" id="3.30.70.1430">
    <property type="entry name" value="Multidrug efflux transporter AcrB pore domain"/>
    <property type="match status" value="2"/>
</dbReference>